<dbReference type="EMBL" id="JAFBBK010000001">
    <property type="protein sequence ID" value="MBM7416182.1"/>
    <property type="molecule type" value="Genomic_DNA"/>
</dbReference>
<keyword evidence="3" id="KW-1185">Reference proteome</keyword>
<reference evidence="2 3" key="1">
    <citation type="submission" date="2021-01" db="EMBL/GenBank/DDBJ databases">
        <title>Genomics of switchgrass bacterial isolates.</title>
        <authorList>
            <person name="Shade A."/>
        </authorList>
    </citation>
    <scope>NUCLEOTIDE SEQUENCE [LARGE SCALE GENOMIC DNA]</scope>
    <source>
        <strain evidence="2 3">PvP111</strain>
    </source>
</reference>
<proteinExistence type="predicted"/>
<protein>
    <submittedName>
        <fullName evidence="2">Uncharacterized protein</fullName>
    </submittedName>
</protein>
<feature type="region of interest" description="Disordered" evidence="1">
    <location>
        <begin position="1"/>
        <end position="41"/>
    </location>
</feature>
<evidence type="ECO:0000313" key="3">
    <source>
        <dbReference type="Proteomes" id="UP000703038"/>
    </source>
</evidence>
<comment type="caution">
    <text evidence="2">The sequence shown here is derived from an EMBL/GenBank/DDBJ whole genome shotgun (WGS) entry which is preliminary data.</text>
</comment>
<dbReference type="RefSeq" id="WP_204869045.1">
    <property type="nucleotide sequence ID" value="NZ_JAFBBK010000001.1"/>
</dbReference>
<dbReference type="Proteomes" id="UP000703038">
    <property type="component" value="Unassembled WGS sequence"/>
</dbReference>
<sequence length="106" mass="11693">MTAAHEPDRHPELPEQRYPESRPASGLPESAPASGLPAWPDGFREHLVEQCDGFSSIMSRAIADNGASLFRDGPYAPSSPQAASMDATSVMSRKIRAVWREFLWPR</sequence>
<accession>A0ABS2KW99</accession>
<gene>
    <name evidence="2" type="ORF">JOE42_002915</name>
</gene>
<organism evidence="2 3">
    <name type="scientific">Rhodococcoides corynebacterioides</name>
    <dbReference type="NCBI Taxonomy" id="53972"/>
    <lineage>
        <taxon>Bacteria</taxon>
        <taxon>Bacillati</taxon>
        <taxon>Actinomycetota</taxon>
        <taxon>Actinomycetes</taxon>
        <taxon>Mycobacteriales</taxon>
        <taxon>Nocardiaceae</taxon>
        <taxon>Rhodococcoides</taxon>
    </lineage>
</organism>
<evidence type="ECO:0000313" key="2">
    <source>
        <dbReference type="EMBL" id="MBM7416182.1"/>
    </source>
</evidence>
<feature type="compositionally biased region" description="Basic and acidic residues" evidence="1">
    <location>
        <begin position="1"/>
        <end position="20"/>
    </location>
</feature>
<evidence type="ECO:0000256" key="1">
    <source>
        <dbReference type="SAM" id="MobiDB-lite"/>
    </source>
</evidence>
<name>A0ABS2KW99_9NOCA</name>